<dbReference type="EMBL" id="GL380000">
    <property type="protein sequence ID" value="EGT41745.1"/>
    <property type="molecule type" value="Genomic_DNA"/>
</dbReference>
<dbReference type="Proteomes" id="UP000008068">
    <property type="component" value="Unassembled WGS sequence"/>
</dbReference>
<name>G0P0G9_CAEBE</name>
<evidence type="ECO:0000313" key="2">
    <source>
        <dbReference type="EMBL" id="EGT41745.1"/>
    </source>
</evidence>
<gene>
    <name evidence="2" type="ORF">CAEBREN_04635</name>
</gene>
<feature type="transmembrane region" description="Helical" evidence="1">
    <location>
        <begin position="156"/>
        <end position="177"/>
    </location>
</feature>
<reference evidence="3" key="1">
    <citation type="submission" date="2011-07" db="EMBL/GenBank/DDBJ databases">
        <authorList>
            <consortium name="Caenorhabditis brenneri Sequencing and Analysis Consortium"/>
            <person name="Wilson R.K."/>
        </authorList>
    </citation>
    <scope>NUCLEOTIDE SEQUENCE [LARGE SCALE GENOMIC DNA]</scope>
    <source>
        <strain evidence="3">PB2801</strain>
    </source>
</reference>
<dbReference type="Gene3D" id="1.20.1070.10">
    <property type="entry name" value="Rhodopsin 7-helix transmembrane proteins"/>
    <property type="match status" value="1"/>
</dbReference>
<dbReference type="SUPFAM" id="SSF81321">
    <property type="entry name" value="Family A G protein-coupled receptor-like"/>
    <property type="match status" value="1"/>
</dbReference>
<dbReference type="HOGENOM" id="CLU_1316431_0_0_1"/>
<evidence type="ECO:0008006" key="4">
    <source>
        <dbReference type="Google" id="ProtNLM"/>
    </source>
</evidence>
<dbReference type="Pfam" id="PF10324">
    <property type="entry name" value="7TM_GPCR_Srw"/>
    <property type="match status" value="1"/>
</dbReference>
<sequence>MAMIAFMDICSLSYVIDRESIRYIQTIFLCYSESTDYILMMSQIATDYIRNYGRRCSTWLSLSITTLRALVIRYPMNTRIGKLSNPKAAFYIIIGVIFTIIPINIIDAFRLKVSLENESFGCGFGFGPRYYSVDWTDFYLSDSYFVRAMSKRIDGLVSKFFLSASTMCHMIICMLMSSQYRMNALMFVRAGYPLKEKKAEVTITVTQPN</sequence>
<dbReference type="AlphaFoldDB" id="G0P0G9"/>
<evidence type="ECO:0000256" key="1">
    <source>
        <dbReference type="SAM" id="Phobius"/>
    </source>
</evidence>
<keyword evidence="1" id="KW-0812">Transmembrane</keyword>
<evidence type="ECO:0000313" key="3">
    <source>
        <dbReference type="Proteomes" id="UP000008068"/>
    </source>
</evidence>
<proteinExistence type="predicted"/>
<dbReference type="eggNOG" id="ENOG502TFE1">
    <property type="taxonomic scope" value="Eukaryota"/>
</dbReference>
<dbReference type="GO" id="GO:0008528">
    <property type="term" value="F:G protein-coupled peptide receptor activity"/>
    <property type="evidence" value="ECO:0007669"/>
    <property type="project" value="InterPro"/>
</dbReference>
<dbReference type="PANTHER" id="PTHR22751:SF288">
    <property type="entry name" value="G-PROTEIN COUPLED RECEPTORS FAMILY 1 PROFILE DOMAIN-CONTAINING PROTEIN"/>
    <property type="match status" value="1"/>
</dbReference>
<dbReference type="PANTHER" id="PTHR22751">
    <property type="entry name" value="G-PROTEIN COUPLED RECEPTOR-RELATED"/>
    <property type="match status" value="1"/>
</dbReference>
<organism evidence="3">
    <name type="scientific">Caenorhabditis brenneri</name>
    <name type="common">Nematode worm</name>
    <dbReference type="NCBI Taxonomy" id="135651"/>
    <lineage>
        <taxon>Eukaryota</taxon>
        <taxon>Metazoa</taxon>
        <taxon>Ecdysozoa</taxon>
        <taxon>Nematoda</taxon>
        <taxon>Chromadorea</taxon>
        <taxon>Rhabditida</taxon>
        <taxon>Rhabditina</taxon>
        <taxon>Rhabditomorpha</taxon>
        <taxon>Rhabditoidea</taxon>
        <taxon>Rhabditidae</taxon>
        <taxon>Peloderinae</taxon>
        <taxon>Caenorhabditis</taxon>
    </lineage>
</organism>
<dbReference type="InterPro" id="IPR019427">
    <property type="entry name" value="7TM_GPCR_serpentine_rcpt_Srw"/>
</dbReference>
<feature type="transmembrane region" description="Helical" evidence="1">
    <location>
        <begin position="88"/>
        <end position="106"/>
    </location>
</feature>
<protein>
    <recommendedName>
        <fullName evidence="4">G-protein coupled receptors family 1 profile domain-containing protein</fullName>
    </recommendedName>
</protein>
<accession>G0P0G9</accession>
<dbReference type="InParanoid" id="G0P0G9"/>
<keyword evidence="3" id="KW-1185">Reference proteome</keyword>
<dbReference type="STRING" id="135651.G0P0G9"/>
<keyword evidence="1" id="KW-1133">Transmembrane helix</keyword>
<keyword evidence="1" id="KW-0472">Membrane</keyword>
<dbReference type="OrthoDB" id="9990906at2759"/>